<name>A0A2I0WHX8_9ASPA</name>
<protein>
    <submittedName>
        <fullName evidence="1">Uncharacterized protein</fullName>
    </submittedName>
</protein>
<dbReference type="EMBL" id="KZ502622">
    <property type="protein sequence ID" value="PKU75266.1"/>
    <property type="molecule type" value="Genomic_DNA"/>
</dbReference>
<organism evidence="1 2">
    <name type="scientific">Dendrobium catenatum</name>
    <dbReference type="NCBI Taxonomy" id="906689"/>
    <lineage>
        <taxon>Eukaryota</taxon>
        <taxon>Viridiplantae</taxon>
        <taxon>Streptophyta</taxon>
        <taxon>Embryophyta</taxon>
        <taxon>Tracheophyta</taxon>
        <taxon>Spermatophyta</taxon>
        <taxon>Magnoliopsida</taxon>
        <taxon>Liliopsida</taxon>
        <taxon>Asparagales</taxon>
        <taxon>Orchidaceae</taxon>
        <taxon>Epidendroideae</taxon>
        <taxon>Malaxideae</taxon>
        <taxon>Dendrobiinae</taxon>
        <taxon>Dendrobium</taxon>
    </lineage>
</organism>
<dbReference type="Proteomes" id="UP000233837">
    <property type="component" value="Unassembled WGS sequence"/>
</dbReference>
<keyword evidence="2" id="KW-1185">Reference proteome</keyword>
<proteinExistence type="predicted"/>
<evidence type="ECO:0000313" key="2">
    <source>
        <dbReference type="Proteomes" id="UP000233837"/>
    </source>
</evidence>
<accession>A0A2I0WHX8</accession>
<gene>
    <name evidence="1" type="ORF">MA16_Dca026891</name>
</gene>
<dbReference type="AlphaFoldDB" id="A0A2I0WHX8"/>
<evidence type="ECO:0000313" key="1">
    <source>
        <dbReference type="EMBL" id="PKU75266.1"/>
    </source>
</evidence>
<sequence length="108" mass="12852">MFLRFYIFSKYSREDYYHNLKLKLYYVNKNKNYLNIKLSLLPESHQVATEYSCHPISLAGSLHFFVKLELRTQLHQLRDAAWFAQLVVARTNAYTGEVLPPWYGCREA</sequence>
<reference evidence="1 2" key="2">
    <citation type="journal article" date="2017" name="Nature">
        <title>The Apostasia genome and the evolution of orchids.</title>
        <authorList>
            <person name="Zhang G.Q."/>
            <person name="Liu K.W."/>
            <person name="Li Z."/>
            <person name="Lohaus R."/>
            <person name="Hsiao Y.Y."/>
            <person name="Niu S.C."/>
            <person name="Wang J.Y."/>
            <person name="Lin Y.C."/>
            <person name="Xu Q."/>
            <person name="Chen L.J."/>
            <person name="Yoshida K."/>
            <person name="Fujiwara S."/>
            <person name="Wang Z.W."/>
            <person name="Zhang Y.Q."/>
            <person name="Mitsuda N."/>
            <person name="Wang M."/>
            <person name="Liu G.H."/>
            <person name="Pecoraro L."/>
            <person name="Huang H.X."/>
            <person name="Xiao X.J."/>
            <person name="Lin M."/>
            <person name="Wu X.Y."/>
            <person name="Wu W.L."/>
            <person name="Chen Y.Y."/>
            <person name="Chang S.B."/>
            <person name="Sakamoto S."/>
            <person name="Ohme-Takagi M."/>
            <person name="Yagi M."/>
            <person name="Zeng S.J."/>
            <person name="Shen C.Y."/>
            <person name="Yeh C.M."/>
            <person name="Luo Y.B."/>
            <person name="Tsai W.C."/>
            <person name="Van de Peer Y."/>
            <person name="Liu Z.J."/>
        </authorList>
    </citation>
    <scope>NUCLEOTIDE SEQUENCE [LARGE SCALE GENOMIC DNA]</scope>
    <source>
        <tissue evidence="1">The whole plant</tissue>
    </source>
</reference>
<reference evidence="1 2" key="1">
    <citation type="journal article" date="2016" name="Sci. Rep.">
        <title>The Dendrobium catenatum Lindl. genome sequence provides insights into polysaccharide synthase, floral development and adaptive evolution.</title>
        <authorList>
            <person name="Zhang G.Q."/>
            <person name="Xu Q."/>
            <person name="Bian C."/>
            <person name="Tsai W.C."/>
            <person name="Yeh C.M."/>
            <person name="Liu K.W."/>
            <person name="Yoshida K."/>
            <person name="Zhang L.S."/>
            <person name="Chang S.B."/>
            <person name="Chen F."/>
            <person name="Shi Y."/>
            <person name="Su Y.Y."/>
            <person name="Zhang Y.Q."/>
            <person name="Chen L.J."/>
            <person name="Yin Y."/>
            <person name="Lin M."/>
            <person name="Huang H."/>
            <person name="Deng H."/>
            <person name="Wang Z.W."/>
            <person name="Zhu S.L."/>
            <person name="Zhao X."/>
            <person name="Deng C."/>
            <person name="Niu S.C."/>
            <person name="Huang J."/>
            <person name="Wang M."/>
            <person name="Liu G.H."/>
            <person name="Yang H.J."/>
            <person name="Xiao X.J."/>
            <person name="Hsiao Y.Y."/>
            <person name="Wu W.L."/>
            <person name="Chen Y.Y."/>
            <person name="Mitsuda N."/>
            <person name="Ohme-Takagi M."/>
            <person name="Luo Y.B."/>
            <person name="Van de Peer Y."/>
            <person name="Liu Z.J."/>
        </authorList>
    </citation>
    <scope>NUCLEOTIDE SEQUENCE [LARGE SCALE GENOMIC DNA]</scope>
    <source>
        <tissue evidence="1">The whole plant</tissue>
    </source>
</reference>